<gene>
    <name evidence="1" type="ORF">H8B15_02850</name>
</gene>
<dbReference type="RefSeq" id="WP_187318153.1">
    <property type="nucleotide sequence ID" value="NZ_JACSCY010000002.1"/>
</dbReference>
<keyword evidence="2" id="KW-1185">Reference proteome</keyword>
<evidence type="ECO:0008006" key="3">
    <source>
        <dbReference type="Google" id="ProtNLM"/>
    </source>
</evidence>
<organism evidence="1 2">
    <name type="scientific">Hymenobacter citatus</name>
    <dbReference type="NCBI Taxonomy" id="2763506"/>
    <lineage>
        <taxon>Bacteria</taxon>
        <taxon>Pseudomonadati</taxon>
        <taxon>Bacteroidota</taxon>
        <taxon>Cytophagia</taxon>
        <taxon>Cytophagales</taxon>
        <taxon>Hymenobacteraceae</taxon>
        <taxon>Hymenobacter</taxon>
    </lineage>
</organism>
<dbReference type="PROSITE" id="PS51257">
    <property type="entry name" value="PROKAR_LIPOPROTEIN"/>
    <property type="match status" value="1"/>
</dbReference>
<protein>
    <recommendedName>
        <fullName evidence="3">Lipoprotein</fullName>
    </recommendedName>
</protein>
<accession>A0ABR7MFY1</accession>
<comment type="caution">
    <text evidence="1">The sequence shown here is derived from an EMBL/GenBank/DDBJ whole genome shotgun (WGS) entry which is preliminary data.</text>
</comment>
<evidence type="ECO:0000313" key="1">
    <source>
        <dbReference type="EMBL" id="MBC6609843.1"/>
    </source>
</evidence>
<proteinExistence type="predicted"/>
<name>A0ABR7MFY1_9BACT</name>
<evidence type="ECO:0000313" key="2">
    <source>
        <dbReference type="Proteomes" id="UP000622017"/>
    </source>
</evidence>
<dbReference type="EMBL" id="JACSCY010000002">
    <property type="protein sequence ID" value="MBC6609843.1"/>
    <property type="molecule type" value="Genomic_DNA"/>
</dbReference>
<dbReference type="Proteomes" id="UP000622017">
    <property type="component" value="Unassembled WGS sequence"/>
</dbReference>
<reference evidence="1 2" key="1">
    <citation type="submission" date="2020-08" db="EMBL/GenBank/DDBJ databases">
        <title>Hymenobacter sp.</title>
        <authorList>
            <person name="Kim M.K."/>
        </authorList>
    </citation>
    <scope>NUCLEOTIDE SEQUENCE [LARGE SCALE GENOMIC DNA]</scope>
    <source>
        <strain evidence="1 2">BT507</strain>
    </source>
</reference>
<sequence>MKKHLLLFGAALSLTACYTTDEGEAIPSSIVADFDQEFTLNYQQQARLDAASQPELIVEVTDMQYKICPKNVICFSPDVVAPTLRITDAQGNTQQMKVPVDSRPLYTPKWIDTTSVRANGRRYMLYYTQWEVDQMRDKPGKKDIAITLRITK</sequence>